<dbReference type="InterPro" id="IPR059050">
    <property type="entry name" value="Rv3660c_N"/>
</dbReference>
<name>A0A7I7SM56_9MYCO</name>
<dbReference type="GO" id="GO:0051782">
    <property type="term" value="P:negative regulation of cell division"/>
    <property type="evidence" value="ECO:0007669"/>
    <property type="project" value="TreeGrafter"/>
</dbReference>
<dbReference type="KEGG" id="msar:MSAR_11780"/>
<dbReference type="EMBL" id="AP022595">
    <property type="protein sequence ID" value="BBY58042.1"/>
    <property type="molecule type" value="Genomic_DNA"/>
</dbReference>
<evidence type="ECO:0000259" key="1">
    <source>
        <dbReference type="Pfam" id="PF26563"/>
    </source>
</evidence>
<feature type="domain" description="Rv3660c-like CheY-like N-terminal" evidence="1">
    <location>
        <begin position="12"/>
        <end position="117"/>
    </location>
</feature>
<dbReference type="NCBIfam" id="TIGR03815">
    <property type="entry name" value="CpaE_hom_Actino"/>
    <property type="match status" value="1"/>
</dbReference>
<protein>
    <recommendedName>
        <fullName evidence="1">Rv3660c-like CheY-like N-terminal domain-containing protein</fullName>
    </recommendedName>
</protein>
<dbReference type="RefSeq" id="WP_163695187.1">
    <property type="nucleotide sequence ID" value="NZ_AP022595.1"/>
</dbReference>
<reference evidence="2 3" key="1">
    <citation type="journal article" date="2019" name="Emerg. Microbes Infect.">
        <title>Comprehensive subspecies identification of 175 nontuberculous mycobacteria species based on 7547 genomic profiles.</title>
        <authorList>
            <person name="Matsumoto Y."/>
            <person name="Kinjo T."/>
            <person name="Motooka D."/>
            <person name="Nabeya D."/>
            <person name="Jung N."/>
            <person name="Uechi K."/>
            <person name="Horii T."/>
            <person name="Iida T."/>
            <person name="Fujita J."/>
            <person name="Nakamura S."/>
        </authorList>
    </citation>
    <scope>NUCLEOTIDE SEQUENCE [LARGE SCALE GENOMIC DNA]</scope>
    <source>
        <strain evidence="2 3">JCM 30395</strain>
    </source>
</reference>
<sequence>MSTNPDVVVILLAEPELREQADRVAAAAGLRPVAASAPLTRKAWSAAVAILLDEETARQCEHDGLPRRDGVILIASTEPEGPTWAAAMAVGAQHVCALPAQDGDLVRHLVDAAETAREAPRAGRVIAVTGGRGGAGASTFATALAQVASASLLVDLDPWGGGIDLLLGSELVPGLRWPDLSLRGGRLAWAAVRDALPNHHGVSVLSGARHGYEVDAGAADAVVDAGRRGGMLVICDLPRRMTSAVAGTLDRADLVVVITTCDVRGVAAASTVAPVLCEINPNVGLVVRGPTPGGLRAVEAAQVAGLPLLAAMRPEPRLAERLERGGLRLRRRSPLGTAARAVLEVLPVGTQVRAA</sequence>
<dbReference type="GO" id="GO:0005829">
    <property type="term" value="C:cytosol"/>
    <property type="evidence" value="ECO:0007669"/>
    <property type="project" value="TreeGrafter"/>
</dbReference>
<evidence type="ECO:0000313" key="3">
    <source>
        <dbReference type="Proteomes" id="UP000466445"/>
    </source>
</evidence>
<gene>
    <name evidence="2" type="ORF">MSAR_11780</name>
</gene>
<dbReference type="Pfam" id="PF26563">
    <property type="entry name" value="Rv3660c_N"/>
    <property type="match status" value="1"/>
</dbReference>
<dbReference type="GO" id="GO:0016887">
    <property type="term" value="F:ATP hydrolysis activity"/>
    <property type="evidence" value="ECO:0007669"/>
    <property type="project" value="TreeGrafter"/>
</dbReference>
<dbReference type="AlphaFoldDB" id="A0A7I7SM56"/>
<dbReference type="PANTHER" id="PTHR43384:SF11">
    <property type="entry name" value="SEPTUM SITE DETERMINING PROTEIN"/>
    <property type="match status" value="1"/>
</dbReference>
<accession>A0A7I7SM56</accession>
<organism evidence="2 3">
    <name type="scientific">Mycolicibacterium sarraceniae</name>
    <dbReference type="NCBI Taxonomy" id="1534348"/>
    <lineage>
        <taxon>Bacteria</taxon>
        <taxon>Bacillati</taxon>
        <taxon>Actinomycetota</taxon>
        <taxon>Actinomycetes</taxon>
        <taxon>Mycobacteriales</taxon>
        <taxon>Mycobacteriaceae</taxon>
        <taxon>Mycolicibacterium</taxon>
    </lineage>
</organism>
<dbReference type="SUPFAM" id="SSF52540">
    <property type="entry name" value="P-loop containing nucleoside triphosphate hydrolases"/>
    <property type="match status" value="1"/>
</dbReference>
<dbReference type="Proteomes" id="UP000466445">
    <property type="component" value="Chromosome"/>
</dbReference>
<dbReference type="Gene3D" id="3.40.50.300">
    <property type="entry name" value="P-loop containing nucleotide triphosphate hydrolases"/>
    <property type="match status" value="1"/>
</dbReference>
<dbReference type="InterPro" id="IPR050625">
    <property type="entry name" value="ParA/MinD_ATPase"/>
</dbReference>
<dbReference type="GO" id="GO:0005524">
    <property type="term" value="F:ATP binding"/>
    <property type="evidence" value="ECO:0007669"/>
    <property type="project" value="TreeGrafter"/>
</dbReference>
<dbReference type="InterPro" id="IPR027417">
    <property type="entry name" value="P-loop_NTPase"/>
</dbReference>
<dbReference type="GO" id="GO:0009898">
    <property type="term" value="C:cytoplasmic side of plasma membrane"/>
    <property type="evidence" value="ECO:0007669"/>
    <property type="project" value="TreeGrafter"/>
</dbReference>
<dbReference type="PANTHER" id="PTHR43384">
    <property type="entry name" value="SEPTUM SITE-DETERMINING PROTEIN MIND HOMOLOG, CHLOROPLASTIC-RELATED"/>
    <property type="match status" value="1"/>
</dbReference>
<keyword evidence="3" id="KW-1185">Reference proteome</keyword>
<dbReference type="InterPro" id="IPR022521">
    <property type="entry name" value="Rv3660c"/>
</dbReference>
<evidence type="ECO:0000313" key="2">
    <source>
        <dbReference type="EMBL" id="BBY58042.1"/>
    </source>
</evidence>
<proteinExistence type="predicted"/>